<dbReference type="Proteomes" id="UP000806077">
    <property type="component" value="Unassembled WGS sequence"/>
</dbReference>
<dbReference type="RefSeq" id="WP_101955088.1">
    <property type="nucleotide sequence ID" value="NZ_JAJHTL010000003.1"/>
</dbReference>
<evidence type="ECO:0000313" key="2">
    <source>
        <dbReference type="Proteomes" id="UP000806077"/>
    </source>
</evidence>
<dbReference type="AlphaFoldDB" id="A0AAP1RE84"/>
<organism evidence="1 2">
    <name type="scientific">Tenacibaculum finnmarkense genomovar finnmarkense</name>
    <dbReference type="NCBI Taxonomy" id="1458503"/>
    <lineage>
        <taxon>Bacteria</taxon>
        <taxon>Pseudomonadati</taxon>
        <taxon>Bacteroidota</taxon>
        <taxon>Flavobacteriia</taxon>
        <taxon>Flavobacteriales</taxon>
        <taxon>Flavobacteriaceae</taxon>
        <taxon>Tenacibaculum</taxon>
        <taxon>Tenacibaculum finnmarkense</taxon>
    </lineage>
</organism>
<sequence>MIDNQKIMTNNSSQINKIWDNTNLLYQSITERSTKDGEIRTKEVRTYKNLVFIKYYNRLEIVGSVHYFYNNGLHNANRFTVLSCINVLNELINTFNITPKEFKVIGLEYGVNIQTKEDVNYILDCLRFFGKLRITESQQYKNFYTAGTTYKSLKIYNKTQDCKKHALQNTLRFEAKARKSQVLQKLDIYTLEDLLEPVTYLRLADSLFLQWEKILLFDFKLTGFEKEHQTEFWLDAMKHKDRNKFSNEKKKYLQKLPKESLYFTLKNQLETELKEILKYADLPLVKRVKNNKKKQLIKVLKNVKNMQIDSSTKYHYAYLENQLKNSPRICLITGVNISMQKEDSFLLSHTGLKYLLKTDFSQFEKIRNKFIYPKYRFLDIEIQIKEIAHSIRDKNVIRKRNYNNNQTSIF</sequence>
<name>A0AAP1RE84_9FLAO</name>
<accession>A0AAP1RE84</accession>
<evidence type="ECO:0000313" key="1">
    <source>
        <dbReference type="EMBL" id="MBE7694513.1"/>
    </source>
</evidence>
<protein>
    <submittedName>
        <fullName evidence="1">Uncharacterized protein</fullName>
    </submittedName>
</protein>
<keyword evidence="2" id="KW-1185">Reference proteome</keyword>
<reference evidence="1 2" key="1">
    <citation type="journal article" date="2020" name="Int. J. Syst. Evol. Microbiol.">
        <title>Tenacibaculum piscium sp. nov., isolated from skin ulcers of sea-farmed fish, and description of Tenacibaculum finnmarkense sp. nov. with subdivision into genomovars finnmarkense and ulcerans.</title>
        <authorList>
            <person name="Olsen A.B."/>
            <person name="Spilsberg B."/>
            <person name="Nilsen H.K."/>
            <person name="Lagesen K."/>
            <person name="Gulla S."/>
            <person name="Avendano-Herrera R."/>
            <person name="Irgang R."/>
            <person name="Duchaud E."/>
            <person name="Colquhoun D.J."/>
        </authorList>
    </citation>
    <scope>NUCLEOTIDE SEQUENCE [LARGE SCALE GENOMIC DNA]</scope>
    <source>
        <strain evidence="1 2">TNO037</strain>
    </source>
</reference>
<gene>
    <name evidence="1" type="ORF">F7645_03590</name>
</gene>
<comment type="caution">
    <text evidence="1">The sequence shown here is derived from an EMBL/GenBank/DDBJ whole genome shotgun (WGS) entry which is preliminary data.</text>
</comment>
<proteinExistence type="predicted"/>
<dbReference type="EMBL" id="WXXV01000003">
    <property type="protein sequence ID" value="MBE7694513.1"/>
    <property type="molecule type" value="Genomic_DNA"/>
</dbReference>